<gene>
    <name evidence="1" type="ORF">RhiirA5_411390</name>
</gene>
<accession>A0A2N0Q153</accession>
<evidence type="ECO:0000313" key="1">
    <source>
        <dbReference type="EMBL" id="PKC12766.1"/>
    </source>
</evidence>
<proteinExistence type="predicted"/>
<dbReference type="AlphaFoldDB" id="A0A2N0Q153"/>
<evidence type="ECO:0000313" key="2">
    <source>
        <dbReference type="Proteomes" id="UP000232722"/>
    </source>
</evidence>
<dbReference type="VEuPathDB" id="FungiDB:RhiirA1_480635"/>
<protein>
    <submittedName>
        <fullName evidence="1">Uncharacterized protein</fullName>
    </submittedName>
</protein>
<sequence>HFDLYNPDKEFNQQLIFDDEEHQGNPDEIIVDDKKLVMVSNPPILQPGNTINLKLGGDGRNVGCKQNHVMMTVCLLMKKAIKERNETLAKVGNLFKYQLQDLQENGISISGALNSKYFCLFCDYEASVR</sequence>
<reference evidence="1 2" key="2">
    <citation type="submission" date="2017-09" db="EMBL/GenBank/DDBJ databases">
        <title>Extensive intraspecific genome diversity in a model arbuscular mycorrhizal fungus.</title>
        <authorList>
            <person name="Chen E.C."/>
            <person name="Morin E."/>
            <person name="Beaudet D."/>
            <person name="Noel J."/>
            <person name="Ndikumana S."/>
            <person name="Charron P."/>
            <person name="St-Onge C."/>
            <person name="Giorgi J."/>
            <person name="Grigoriev I.V."/>
            <person name="Roux C."/>
            <person name="Martin F.M."/>
            <person name="Corradi N."/>
        </authorList>
    </citation>
    <scope>NUCLEOTIDE SEQUENCE [LARGE SCALE GENOMIC DNA]</scope>
    <source>
        <strain evidence="1 2">A5</strain>
    </source>
</reference>
<dbReference type="EMBL" id="LLXJ01000228">
    <property type="protein sequence ID" value="PKC12766.1"/>
    <property type="molecule type" value="Genomic_DNA"/>
</dbReference>
<organism evidence="1 2">
    <name type="scientific">Rhizophagus irregularis</name>
    <dbReference type="NCBI Taxonomy" id="588596"/>
    <lineage>
        <taxon>Eukaryota</taxon>
        <taxon>Fungi</taxon>
        <taxon>Fungi incertae sedis</taxon>
        <taxon>Mucoromycota</taxon>
        <taxon>Glomeromycotina</taxon>
        <taxon>Glomeromycetes</taxon>
        <taxon>Glomerales</taxon>
        <taxon>Glomeraceae</taxon>
        <taxon>Rhizophagus</taxon>
    </lineage>
</organism>
<feature type="non-terminal residue" evidence="1">
    <location>
        <position position="1"/>
    </location>
</feature>
<reference evidence="1 2" key="1">
    <citation type="submission" date="2016-04" db="EMBL/GenBank/DDBJ databases">
        <title>Genome analyses suggest a sexual origin of heterokaryosis in a supposedly ancient asexual fungus.</title>
        <authorList>
            <person name="Ropars J."/>
            <person name="Sedzielewska K."/>
            <person name="Noel J."/>
            <person name="Charron P."/>
            <person name="Farinelli L."/>
            <person name="Marton T."/>
            <person name="Kruger M."/>
            <person name="Pelin A."/>
            <person name="Brachmann A."/>
            <person name="Corradi N."/>
        </authorList>
    </citation>
    <scope>NUCLEOTIDE SEQUENCE [LARGE SCALE GENOMIC DNA]</scope>
    <source>
        <strain evidence="1 2">A5</strain>
    </source>
</reference>
<dbReference type="Proteomes" id="UP000232722">
    <property type="component" value="Unassembled WGS sequence"/>
</dbReference>
<comment type="caution">
    <text evidence="1">The sequence shown here is derived from an EMBL/GenBank/DDBJ whole genome shotgun (WGS) entry which is preliminary data.</text>
</comment>
<name>A0A2N0Q153_9GLOM</name>